<reference evidence="1" key="1">
    <citation type="submission" date="2016-07" db="EMBL/GenBank/DDBJ databases">
        <title>Salivary Glands transcriptome analysis on engorged females of Ornithodoros brasiliensis (Acari:Argasidae).</title>
        <authorList>
            <person name="Simons S.M."/>
            <person name="Carvalho E."/>
            <person name="Junqueira-de-Azevedo I."/>
            <person name="Ho P.L."/>
            <person name="Giovanni D."/>
            <person name="Mendonca R."/>
            <person name="Onofrio V."/>
            <person name="Landulfo G."/>
            <person name="Ramirez D."/>
            <person name="Barros-Battesti D."/>
        </authorList>
    </citation>
    <scope>NUCLEOTIDE SEQUENCE</scope>
    <source>
        <strain evidence="1">Female</strain>
        <tissue evidence="1">Salivary gland</tissue>
    </source>
</reference>
<dbReference type="SUPFAM" id="SSF50814">
    <property type="entry name" value="Lipocalins"/>
    <property type="match status" value="1"/>
</dbReference>
<dbReference type="AlphaFoldDB" id="A0A1D2AIP6"/>
<protein>
    <submittedName>
        <fullName evidence="1">Salivary lipocalin</fullName>
    </submittedName>
</protein>
<organism evidence="1">
    <name type="scientific">Ornithodoros brasiliensis</name>
    <name type="common">Mouro tick</name>
    <dbReference type="NCBI Taxonomy" id="888526"/>
    <lineage>
        <taxon>Eukaryota</taxon>
        <taxon>Metazoa</taxon>
        <taxon>Ecdysozoa</taxon>
        <taxon>Arthropoda</taxon>
        <taxon>Chelicerata</taxon>
        <taxon>Arachnida</taxon>
        <taxon>Acari</taxon>
        <taxon>Parasitiformes</taxon>
        <taxon>Ixodida</taxon>
        <taxon>Ixodoidea</taxon>
        <taxon>Argasidae</taxon>
        <taxon>Ornithodorinae</taxon>
        <taxon>Ornithodoros</taxon>
    </lineage>
</organism>
<name>A0A1D2AIP6_ORNBR</name>
<dbReference type="GO" id="GO:0030682">
    <property type="term" value="P:symbiont-mediated perturbation of host defenses"/>
    <property type="evidence" value="ECO:0007669"/>
    <property type="project" value="InterPro"/>
</dbReference>
<dbReference type="InterPro" id="IPR002970">
    <property type="entry name" value="Tick_his-bd"/>
</dbReference>
<dbReference type="GO" id="GO:0043176">
    <property type="term" value="F:amine binding"/>
    <property type="evidence" value="ECO:0007669"/>
    <property type="project" value="InterPro"/>
</dbReference>
<dbReference type="EMBL" id="GETE01000563">
    <property type="protein sequence ID" value="JAT79050.1"/>
    <property type="molecule type" value="Transcribed_RNA"/>
</dbReference>
<dbReference type="InterPro" id="IPR012674">
    <property type="entry name" value="Calycin"/>
</dbReference>
<sequence length="207" mass="23526">ASEMDELVAATVFLFTVCSVGGESRESCARDPAYDVRAPLLTYDEFFVVNRTYDIGTSSSFDCEYIQKICIRNVTHAFEVRVGARFQRKKYHNKNFILTTKEEEEGSHIHNLVQLKSLISERSIIAGDNEQEYKLLYANRDYHCLILNGTNGSNVEGVCEMWAAATWASKLEEECYGNFTERCGNFSYKLYNSDCTIPAITSEINKV</sequence>
<proteinExistence type="predicted"/>
<accession>A0A1D2AIP6</accession>
<dbReference type="Pfam" id="PF02098">
    <property type="entry name" value="His_binding"/>
    <property type="match status" value="1"/>
</dbReference>
<feature type="non-terminal residue" evidence="1">
    <location>
        <position position="1"/>
    </location>
</feature>
<dbReference type="Gene3D" id="2.40.128.20">
    <property type="match status" value="1"/>
</dbReference>
<evidence type="ECO:0000313" key="1">
    <source>
        <dbReference type="EMBL" id="JAT79050.1"/>
    </source>
</evidence>